<proteinExistence type="predicted"/>
<dbReference type="RefSeq" id="XP_007919573.1">
    <property type="nucleotide sequence ID" value="XM_007921382.1"/>
</dbReference>
<reference evidence="3" key="1">
    <citation type="journal article" date="2013" name="Genome Announc.">
        <title>Draft genome sequence of the ascomycete Phaeoacremonium aleophilum strain UCR-PA7, a causal agent of the esca disease complex in grapevines.</title>
        <authorList>
            <person name="Blanco-Ulate B."/>
            <person name="Rolshausen P."/>
            <person name="Cantu D."/>
        </authorList>
    </citation>
    <scope>NUCLEOTIDE SEQUENCE [LARGE SCALE GENOMIC DNA]</scope>
    <source>
        <strain evidence="3">UCR-PA7</strain>
    </source>
</reference>
<name>R8B8S6_PHAM7</name>
<dbReference type="KEGG" id="tmn:UCRPA7_8874"/>
<organism evidence="2 3">
    <name type="scientific">Phaeoacremonium minimum (strain UCR-PA7)</name>
    <name type="common">Esca disease fungus</name>
    <name type="synonym">Togninia minima</name>
    <dbReference type="NCBI Taxonomy" id="1286976"/>
    <lineage>
        <taxon>Eukaryota</taxon>
        <taxon>Fungi</taxon>
        <taxon>Dikarya</taxon>
        <taxon>Ascomycota</taxon>
        <taxon>Pezizomycotina</taxon>
        <taxon>Sordariomycetes</taxon>
        <taxon>Sordariomycetidae</taxon>
        <taxon>Togniniales</taxon>
        <taxon>Togniniaceae</taxon>
        <taxon>Phaeoacremonium</taxon>
    </lineage>
</organism>
<dbReference type="Proteomes" id="UP000014074">
    <property type="component" value="Unassembled WGS sequence"/>
</dbReference>
<dbReference type="EMBL" id="KB933378">
    <property type="protein sequence ID" value="EON95710.1"/>
    <property type="molecule type" value="Genomic_DNA"/>
</dbReference>
<dbReference type="Gene3D" id="3.40.50.720">
    <property type="entry name" value="NAD(P)-binding Rossmann-like Domain"/>
    <property type="match status" value="1"/>
</dbReference>
<sequence>MESYESIKAFAHRANTTLARLDVVLANAGLWTSEFSLAEGNEKTIQVDVVAQVLLFLLLLPKLRQSPFPGKFVIPNSALHYVASVKELTSNDNASIFSLLNDSKKANMTTRYYIAKLLILYAVRELASQMKASGKPVVIINTPNPSYCKSGLLREIESAAPPDFMARTTEMGSRALVHGVLAGPESNGQYLTNCHVQTPASHVTNKIGSRIQKAFFDELMKELEKSHRVSPL</sequence>
<dbReference type="GeneID" id="19329767"/>
<dbReference type="InterPro" id="IPR036291">
    <property type="entry name" value="NAD(P)-bd_dom_sf"/>
</dbReference>
<keyword evidence="3" id="KW-1185">Reference proteome</keyword>
<protein>
    <submittedName>
        <fullName evidence="2">Putative short-chain dehydrogenase reductase protein</fullName>
    </submittedName>
</protein>
<evidence type="ECO:0000313" key="2">
    <source>
        <dbReference type="EMBL" id="EON95710.1"/>
    </source>
</evidence>
<dbReference type="SUPFAM" id="SSF51735">
    <property type="entry name" value="NAD(P)-binding Rossmann-fold domains"/>
    <property type="match status" value="1"/>
</dbReference>
<keyword evidence="1" id="KW-0560">Oxidoreductase</keyword>
<dbReference type="GO" id="GO:0016491">
    <property type="term" value="F:oxidoreductase activity"/>
    <property type="evidence" value="ECO:0007669"/>
    <property type="project" value="UniProtKB-KW"/>
</dbReference>
<evidence type="ECO:0000313" key="3">
    <source>
        <dbReference type="Proteomes" id="UP000014074"/>
    </source>
</evidence>
<dbReference type="AlphaFoldDB" id="R8B8S6"/>
<dbReference type="eggNOG" id="KOG1208">
    <property type="taxonomic scope" value="Eukaryota"/>
</dbReference>
<dbReference type="HOGENOM" id="CLU_010194_44_4_1"/>
<dbReference type="OrthoDB" id="542013at2759"/>
<accession>R8B8S6</accession>
<dbReference type="PANTHER" id="PTHR43157:SF31">
    <property type="entry name" value="PHOSPHATIDYLINOSITOL-GLYCAN BIOSYNTHESIS CLASS F PROTEIN"/>
    <property type="match status" value="1"/>
</dbReference>
<evidence type="ECO:0000256" key="1">
    <source>
        <dbReference type="ARBA" id="ARBA00023002"/>
    </source>
</evidence>
<dbReference type="PANTHER" id="PTHR43157">
    <property type="entry name" value="PHOSPHATIDYLINOSITOL-GLYCAN BIOSYNTHESIS CLASS F PROTEIN-RELATED"/>
    <property type="match status" value="1"/>
</dbReference>
<gene>
    <name evidence="2" type="ORF">UCRPA7_8874</name>
</gene>